<evidence type="ECO:0000313" key="2">
    <source>
        <dbReference type="EMBL" id="CAA79800.1"/>
    </source>
</evidence>
<organism evidence="2">
    <name type="scientific">Amycolatopsis lactamdurans</name>
    <name type="common">Nocardia lactamdurans</name>
    <dbReference type="NCBI Taxonomy" id="1913"/>
    <lineage>
        <taxon>Bacteria</taxon>
        <taxon>Bacillati</taxon>
        <taxon>Actinomycetota</taxon>
        <taxon>Actinomycetes</taxon>
        <taxon>Pseudonocardiales</taxon>
        <taxon>Pseudonocardiaceae</taxon>
        <taxon>Amycolatopsis</taxon>
    </lineage>
</organism>
<evidence type="ECO:0000256" key="1">
    <source>
        <dbReference type="SAM" id="MobiDB-lite"/>
    </source>
</evidence>
<reference evidence="2" key="1">
    <citation type="submission" date="1993-02" db="EMBL/GenBank/DDBJ databases">
        <authorList>
            <person name="Coque J."/>
        </authorList>
    </citation>
    <scope>NUCLEOTIDE SEQUENCE</scope>
</reference>
<gene>
    <name evidence="2" type="primary">ORF14</name>
</gene>
<accession>Q51081</accession>
<dbReference type="EMBL" id="Z21684">
    <property type="protein sequence ID" value="CAA79800.1"/>
    <property type="molecule type" value="Genomic_DNA"/>
</dbReference>
<sequence length="132" mass="14432">MGGYSPPIEAALVPVSANVLAMPGMGPVSAPWLPLVFGTFPDGTPYVYFGMRAAPRVGPGHPQSRVKQPARYRSTRSAKRLRSRPVSSEIRLTRYRRVLTCRCNSAAVCVQEPEFSRNTFTVCTRSEPCASS</sequence>
<dbReference type="PIR" id="S40257">
    <property type="entry name" value="S40257"/>
</dbReference>
<dbReference type="AlphaFoldDB" id="Q51081"/>
<proteinExistence type="predicted"/>
<protein>
    <submittedName>
        <fullName evidence="2">Uncharacterized protein ORF14</fullName>
    </submittedName>
</protein>
<feature type="region of interest" description="Disordered" evidence="1">
    <location>
        <begin position="57"/>
        <end position="85"/>
    </location>
</feature>
<feature type="compositionally biased region" description="Basic residues" evidence="1">
    <location>
        <begin position="68"/>
        <end position="83"/>
    </location>
</feature>
<name>Q51081_AMYLA</name>